<organism evidence="2 3">
    <name type="scientific">Dyadobacter soli</name>
    <dbReference type="NCBI Taxonomy" id="659014"/>
    <lineage>
        <taxon>Bacteria</taxon>
        <taxon>Pseudomonadati</taxon>
        <taxon>Bacteroidota</taxon>
        <taxon>Cytophagia</taxon>
        <taxon>Cytophagales</taxon>
        <taxon>Spirosomataceae</taxon>
        <taxon>Dyadobacter</taxon>
    </lineage>
</organism>
<dbReference type="OrthoDB" id="5946463at2"/>
<evidence type="ECO:0000313" key="3">
    <source>
        <dbReference type="Proteomes" id="UP000198748"/>
    </source>
</evidence>
<dbReference type="RefSeq" id="WP_090148999.1">
    <property type="nucleotide sequence ID" value="NZ_FNAN01000006.1"/>
</dbReference>
<keyword evidence="3" id="KW-1185">Reference proteome</keyword>
<feature type="transmembrane region" description="Helical" evidence="1">
    <location>
        <begin position="21"/>
        <end position="44"/>
    </location>
</feature>
<dbReference type="STRING" id="659014.SAMN04487996_1065"/>
<accession>A0A1G7EAG2</accession>
<keyword evidence="1" id="KW-0472">Membrane</keyword>
<dbReference type="CDD" id="cd21809">
    <property type="entry name" value="ABC-2_lan_permease-like"/>
    <property type="match status" value="1"/>
</dbReference>
<dbReference type="Proteomes" id="UP000198748">
    <property type="component" value="Unassembled WGS sequence"/>
</dbReference>
<feature type="transmembrane region" description="Helical" evidence="1">
    <location>
        <begin position="64"/>
        <end position="87"/>
    </location>
</feature>
<feature type="transmembrane region" description="Helical" evidence="1">
    <location>
        <begin position="183"/>
        <end position="204"/>
    </location>
</feature>
<evidence type="ECO:0008006" key="4">
    <source>
        <dbReference type="Google" id="ProtNLM"/>
    </source>
</evidence>
<dbReference type="Pfam" id="PF12730">
    <property type="entry name" value="ABC2_membrane_4"/>
    <property type="match status" value="1"/>
</dbReference>
<gene>
    <name evidence="2" type="ORF">SAMN04487996_1065</name>
</gene>
<proteinExistence type="predicted"/>
<feature type="transmembrane region" description="Helical" evidence="1">
    <location>
        <begin position="108"/>
        <end position="130"/>
    </location>
</feature>
<evidence type="ECO:0000313" key="2">
    <source>
        <dbReference type="EMBL" id="SDE60694.1"/>
    </source>
</evidence>
<dbReference type="EMBL" id="FNAN01000006">
    <property type="protein sequence ID" value="SDE60694.1"/>
    <property type="molecule type" value="Genomic_DNA"/>
</dbReference>
<dbReference type="AlphaFoldDB" id="A0A1G7EAG2"/>
<protein>
    <recommendedName>
        <fullName evidence="4">ABC-2 type transport system permease protein</fullName>
    </recommendedName>
</protein>
<evidence type="ECO:0000256" key="1">
    <source>
        <dbReference type="SAM" id="Phobius"/>
    </source>
</evidence>
<name>A0A1G7EAG2_9BACT</name>
<feature type="transmembrane region" description="Helical" evidence="1">
    <location>
        <begin position="158"/>
        <end position="176"/>
    </location>
</feature>
<sequence length="256" mass="28502">MNALTYLCRSLLIEKIKISRTLVVWLAFFAPAFVVLVAFVAAYADGEKFYKPDVNPWINFSGHILVGWALFVFPIYVSLQSALYAAIEHQNRAFAYLYILPVPRWSIYVSKLLVLTVLTGLSHIALYGFAEAAGWLLGLLKPHYGFHNHSMHEVLSKGTLLMFFGGGGIIVIQLFISLQSASFIVPAGFGLFVTMAGVISRGFAISTASPYLWPICFLNNSLDMGDWRYSYLLNSLAVFVLGALVSIQLFNRKDII</sequence>
<feature type="transmembrane region" description="Helical" evidence="1">
    <location>
        <begin position="229"/>
        <end position="250"/>
    </location>
</feature>
<keyword evidence="1" id="KW-0812">Transmembrane</keyword>
<keyword evidence="1" id="KW-1133">Transmembrane helix</keyword>
<reference evidence="3" key="1">
    <citation type="submission" date="2016-10" db="EMBL/GenBank/DDBJ databases">
        <authorList>
            <person name="Varghese N."/>
            <person name="Submissions S."/>
        </authorList>
    </citation>
    <scope>NUCLEOTIDE SEQUENCE [LARGE SCALE GENOMIC DNA]</scope>
    <source>
        <strain evidence="3">DSM 25329</strain>
    </source>
</reference>